<keyword evidence="4" id="KW-1185">Reference proteome</keyword>
<sequence>MYIAEEWLDLERDVLGQRPLISGTVEEVRAAYAQTSEALQALYPPPDAYDVRDHRETTDSGIAIRVYTPTKAPEGNAGLPVGVFGHGGGHINGGAWASSFEDRMCRFVSHHAGVVVAQVDFRLAPEHPVPAQLNDVFDAYQWCHRNAGRLNGDPNRFFSFGSSLGGGVAVGVALKLADENLGHMVRGIVALCPALMHPHFVLDEFKPIFKSYEETWKGAPLQDGESMLQFYDNNGGTEQRTNPYAFPALHPGLYRLPPVYQAICEVDPVRDDSTVLKHVLDKHGVPNKADSYPGLPHYFWLWPQLKSSQVFHTNVAEGVKWVVSQMQR</sequence>
<name>A0A6A6ZLJ7_9PLEO</name>
<keyword evidence="1 3" id="KW-0378">Hydrolase</keyword>
<dbReference type="InterPro" id="IPR050300">
    <property type="entry name" value="GDXG_lipolytic_enzyme"/>
</dbReference>
<accession>A0A6A6ZLJ7</accession>
<dbReference type="SUPFAM" id="SSF53474">
    <property type="entry name" value="alpha/beta-Hydrolases"/>
    <property type="match status" value="1"/>
</dbReference>
<dbReference type="Gene3D" id="3.40.50.1820">
    <property type="entry name" value="alpha/beta hydrolase"/>
    <property type="match status" value="1"/>
</dbReference>
<organism evidence="3 4">
    <name type="scientific">Ophiobolus disseminans</name>
    <dbReference type="NCBI Taxonomy" id="1469910"/>
    <lineage>
        <taxon>Eukaryota</taxon>
        <taxon>Fungi</taxon>
        <taxon>Dikarya</taxon>
        <taxon>Ascomycota</taxon>
        <taxon>Pezizomycotina</taxon>
        <taxon>Dothideomycetes</taxon>
        <taxon>Pleosporomycetidae</taxon>
        <taxon>Pleosporales</taxon>
        <taxon>Pleosporineae</taxon>
        <taxon>Phaeosphaeriaceae</taxon>
        <taxon>Ophiobolus</taxon>
    </lineage>
</organism>
<gene>
    <name evidence="3" type="ORF">CC86DRAFT_374056</name>
</gene>
<dbReference type="Proteomes" id="UP000799424">
    <property type="component" value="Unassembled WGS sequence"/>
</dbReference>
<protein>
    <submittedName>
        <fullName evidence="3">Alpha/beta-hydrolase</fullName>
    </submittedName>
</protein>
<evidence type="ECO:0000313" key="4">
    <source>
        <dbReference type="Proteomes" id="UP000799424"/>
    </source>
</evidence>
<dbReference type="GO" id="GO:0016787">
    <property type="term" value="F:hydrolase activity"/>
    <property type="evidence" value="ECO:0007669"/>
    <property type="project" value="UniProtKB-KW"/>
</dbReference>
<evidence type="ECO:0000313" key="3">
    <source>
        <dbReference type="EMBL" id="KAF2821204.1"/>
    </source>
</evidence>
<evidence type="ECO:0000259" key="2">
    <source>
        <dbReference type="Pfam" id="PF07859"/>
    </source>
</evidence>
<dbReference type="EMBL" id="MU006238">
    <property type="protein sequence ID" value="KAF2821204.1"/>
    <property type="molecule type" value="Genomic_DNA"/>
</dbReference>
<dbReference type="AlphaFoldDB" id="A0A6A6ZLJ7"/>
<dbReference type="PANTHER" id="PTHR48081">
    <property type="entry name" value="AB HYDROLASE SUPERFAMILY PROTEIN C4A8.06C"/>
    <property type="match status" value="1"/>
</dbReference>
<dbReference type="OrthoDB" id="408631at2759"/>
<reference evidence="3" key="1">
    <citation type="journal article" date="2020" name="Stud. Mycol.">
        <title>101 Dothideomycetes genomes: a test case for predicting lifestyles and emergence of pathogens.</title>
        <authorList>
            <person name="Haridas S."/>
            <person name="Albert R."/>
            <person name="Binder M."/>
            <person name="Bloem J."/>
            <person name="Labutti K."/>
            <person name="Salamov A."/>
            <person name="Andreopoulos B."/>
            <person name="Baker S."/>
            <person name="Barry K."/>
            <person name="Bills G."/>
            <person name="Bluhm B."/>
            <person name="Cannon C."/>
            <person name="Castanera R."/>
            <person name="Culley D."/>
            <person name="Daum C."/>
            <person name="Ezra D."/>
            <person name="Gonzalez J."/>
            <person name="Henrissat B."/>
            <person name="Kuo A."/>
            <person name="Liang C."/>
            <person name="Lipzen A."/>
            <person name="Lutzoni F."/>
            <person name="Magnuson J."/>
            <person name="Mondo S."/>
            <person name="Nolan M."/>
            <person name="Ohm R."/>
            <person name="Pangilinan J."/>
            <person name="Park H.-J."/>
            <person name="Ramirez L."/>
            <person name="Alfaro M."/>
            <person name="Sun H."/>
            <person name="Tritt A."/>
            <person name="Yoshinaga Y."/>
            <person name="Zwiers L.-H."/>
            <person name="Turgeon B."/>
            <person name="Goodwin S."/>
            <person name="Spatafora J."/>
            <person name="Crous P."/>
            <person name="Grigoriev I."/>
        </authorList>
    </citation>
    <scope>NUCLEOTIDE SEQUENCE</scope>
    <source>
        <strain evidence="3">CBS 113818</strain>
    </source>
</reference>
<dbReference type="InterPro" id="IPR013094">
    <property type="entry name" value="AB_hydrolase_3"/>
</dbReference>
<evidence type="ECO:0000256" key="1">
    <source>
        <dbReference type="ARBA" id="ARBA00022801"/>
    </source>
</evidence>
<proteinExistence type="predicted"/>
<dbReference type="PANTHER" id="PTHR48081:SF8">
    <property type="entry name" value="ALPHA_BETA HYDROLASE FOLD-3 DOMAIN-CONTAINING PROTEIN-RELATED"/>
    <property type="match status" value="1"/>
</dbReference>
<dbReference type="Pfam" id="PF07859">
    <property type="entry name" value="Abhydrolase_3"/>
    <property type="match status" value="1"/>
</dbReference>
<dbReference type="InterPro" id="IPR029058">
    <property type="entry name" value="AB_hydrolase_fold"/>
</dbReference>
<feature type="domain" description="Alpha/beta hydrolase fold-3" evidence="2">
    <location>
        <begin position="83"/>
        <end position="300"/>
    </location>
</feature>